<dbReference type="PANTHER" id="PTHR37305:SF2">
    <property type="entry name" value="BACITRACIN TRANSPORT PERMEASE PROTEIN BCRB"/>
    <property type="match status" value="1"/>
</dbReference>
<evidence type="ECO:0000256" key="1">
    <source>
        <dbReference type="SAM" id="Phobius"/>
    </source>
</evidence>
<feature type="transmembrane region" description="Helical" evidence="1">
    <location>
        <begin position="96"/>
        <end position="122"/>
    </location>
</feature>
<protein>
    <recommendedName>
        <fullName evidence="4">ABC transporter</fullName>
    </recommendedName>
</protein>
<evidence type="ECO:0000313" key="3">
    <source>
        <dbReference type="Proteomes" id="UP000076096"/>
    </source>
</evidence>
<dbReference type="KEGG" id="stsi:A4E84_04225"/>
<dbReference type="Proteomes" id="UP000076096">
    <property type="component" value="Chromosome"/>
</dbReference>
<feature type="transmembrane region" description="Helical" evidence="1">
    <location>
        <begin position="151"/>
        <end position="172"/>
    </location>
</feature>
<evidence type="ECO:0000313" key="2">
    <source>
        <dbReference type="EMBL" id="AMW08775.1"/>
    </source>
</evidence>
<accession>A0A143BVC8</accession>
<keyword evidence="1" id="KW-1133">Transmembrane helix</keyword>
<dbReference type="PANTHER" id="PTHR37305">
    <property type="entry name" value="INTEGRAL MEMBRANE PROTEIN-RELATED"/>
    <property type="match status" value="1"/>
</dbReference>
<sequence length="258" mass="26582">MRYAGRAEWTKLRTDTSNAWLLFGAVALTLAVGAAVAMTSRCDALGCGEDATKLSLTGVMVGQVVVAIVAVLMVGNEYSTGMMQSTVAAVPRRLTVLFSKAVVLSGVIVAAGAVAVVGSLLIGGMVQPGRGFTEAHGYEAMSLADSVTLRAAAGSVLYLALIGLLSLGIALIVRSSATAIGIVLGLLFFFPILTQVITDPDWQRLLQQIAPMTAGLSVQTTIGIDRLPIGPWEGLGVVALWATGALAVGGAMLRLRDV</sequence>
<gene>
    <name evidence="2" type="ORF">A4E84_04225</name>
</gene>
<dbReference type="EMBL" id="CP015098">
    <property type="protein sequence ID" value="AMW08775.1"/>
    <property type="molecule type" value="Genomic_DNA"/>
</dbReference>
<proteinExistence type="predicted"/>
<keyword evidence="1" id="KW-0812">Transmembrane</keyword>
<keyword evidence="1" id="KW-0472">Membrane</keyword>
<organism evidence="2 3">
    <name type="scientific">Streptomyces qaidamensis</name>
    <dbReference type="NCBI Taxonomy" id="1783515"/>
    <lineage>
        <taxon>Bacteria</taxon>
        <taxon>Bacillati</taxon>
        <taxon>Actinomycetota</taxon>
        <taxon>Actinomycetes</taxon>
        <taxon>Kitasatosporales</taxon>
        <taxon>Streptomycetaceae</taxon>
        <taxon>Streptomyces</taxon>
        <taxon>Streptomyces aurantiacus group</taxon>
    </lineage>
</organism>
<evidence type="ECO:0008006" key="4">
    <source>
        <dbReference type="Google" id="ProtNLM"/>
    </source>
</evidence>
<feature type="transmembrane region" description="Helical" evidence="1">
    <location>
        <begin position="235"/>
        <end position="255"/>
    </location>
</feature>
<dbReference type="RefSeq" id="WP_062925242.1">
    <property type="nucleotide sequence ID" value="NZ_CP015098.1"/>
</dbReference>
<feature type="transmembrane region" description="Helical" evidence="1">
    <location>
        <begin position="179"/>
        <end position="197"/>
    </location>
</feature>
<feature type="transmembrane region" description="Helical" evidence="1">
    <location>
        <begin position="54"/>
        <end position="75"/>
    </location>
</feature>
<dbReference type="STRING" id="1783515.A4E84_04225"/>
<name>A0A143BVC8_9ACTN</name>
<keyword evidence="3" id="KW-1185">Reference proteome</keyword>
<reference evidence="3" key="1">
    <citation type="submission" date="2016-04" db="EMBL/GenBank/DDBJ databases">
        <authorList>
            <person name="Zhang B."/>
        </authorList>
    </citation>
    <scope>NUCLEOTIDE SEQUENCE [LARGE SCALE GENOMIC DNA]</scope>
    <source>
        <strain evidence="3">S10</strain>
    </source>
</reference>
<dbReference type="AlphaFoldDB" id="A0A143BVC8"/>